<dbReference type="PANTHER" id="PTHR42928:SF5">
    <property type="entry name" value="BLR1237 PROTEIN"/>
    <property type="match status" value="1"/>
</dbReference>
<evidence type="ECO:0000313" key="2">
    <source>
        <dbReference type="Proteomes" id="UP000198397"/>
    </source>
</evidence>
<reference evidence="1 2" key="1">
    <citation type="submission" date="2017-06" db="EMBL/GenBank/DDBJ databases">
        <authorList>
            <person name="Kim H.J."/>
            <person name="Triplett B.A."/>
        </authorList>
    </citation>
    <scope>NUCLEOTIDE SEQUENCE [LARGE SCALE GENOMIC DNA]</scope>
    <source>
        <strain evidence="1 2">DSM 8800</strain>
    </source>
</reference>
<dbReference type="EMBL" id="FZNQ01000006">
    <property type="protein sequence ID" value="SNR43524.1"/>
    <property type="molecule type" value="Genomic_DNA"/>
</dbReference>
<dbReference type="SUPFAM" id="SSF53850">
    <property type="entry name" value="Periplasmic binding protein-like II"/>
    <property type="match status" value="1"/>
</dbReference>
<evidence type="ECO:0000313" key="1">
    <source>
        <dbReference type="EMBL" id="SNR43524.1"/>
    </source>
</evidence>
<dbReference type="InterPro" id="IPR005064">
    <property type="entry name" value="BUG"/>
</dbReference>
<dbReference type="AlphaFoldDB" id="A0A238WB67"/>
<accession>A0A238WB67</accession>
<dbReference type="InterPro" id="IPR006311">
    <property type="entry name" value="TAT_signal"/>
</dbReference>
<gene>
    <name evidence="1" type="ORF">SAMN06264855_106104</name>
</gene>
<dbReference type="PROSITE" id="PS51318">
    <property type="entry name" value="TAT"/>
    <property type="match status" value="1"/>
</dbReference>
<dbReference type="PANTHER" id="PTHR42928">
    <property type="entry name" value="TRICARBOXYLATE-BINDING PROTEIN"/>
    <property type="match status" value="1"/>
</dbReference>
<dbReference type="InterPro" id="IPR042100">
    <property type="entry name" value="Bug_dom1"/>
</dbReference>
<dbReference type="Gene3D" id="3.40.190.150">
    <property type="entry name" value="Bordetella uptake gene, domain 1"/>
    <property type="match status" value="1"/>
</dbReference>
<organism evidence="1 2">
    <name type="scientific">Halorubrum vacuolatum</name>
    <name type="common">Natronobacterium vacuolatum</name>
    <dbReference type="NCBI Taxonomy" id="63740"/>
    <lineage>
        <taxon>Archaea</taxon>
        <taxon>Methanobacteriati</taxon>
        <taxon>Methanobacteriota</taxon>
        <taxon>Stenosarchaea group</taxon>
        <taxon>Halobacteria</taxon>
        <taxon>Halobacteriales</taxon>
        <taxon>Haloferacaceae</taxon>
        <taxon>Halorubrum</taxon>
    </lineage>
</organism>
<dbReference type="Proteomes" id="UP000198397">
    <property type="component" value="Unassembled WGS sequence"/>
</dbReference>
<proteinExistence type="predicted"/>
<dbReference type="Pfam" id="PF03401">
    <property type="entry name" value="TctC"/>
    <property type="match status" value="1"/>
</dbReference>
<keyword evidence="2" id="KW-1185">Reference proteome</keyword>
<dbReference type="Gene3D" id="3.40.190.10">
    <property type="entry name" value="Periplasmic binding protein-like II"/>
    <property type="match status" value="1"/>
</dbReference>
<name>A0A238WB67_HALVU</name>
<protein>
    <submittedName>
        <fullName evidence="1">Tripartite-type tricarboxylate transporter, receptor component TctC</fullName>
    </submittedName>
</protein>
<keyword evidence="1" id="KW-0675">Receptor</keyword>
<sequence>MYKLISPDVLVSLSMERRNFLRTTGALGTGGLIALAGCADDAEDDADPDAFPTDDLTWMIPWGEGGGTDTYARQLQGTFEEEIGASVTIDNREGAGSMVGTEWLTTRDADGYTLGTVNSAGAHFTWRAAEIDDWHIEEDLEPVAYSGVFGYTIIVNNDVADEHGIDDFASLRDAYQDEDIETFGYQGAGSDSHLLMLLLRDGYDMAYNNGVPYDGGGPTMEAVISGEVSAGFATNTSAVNAEESGEATAIVNTMDIDLSDTWPDIDRIDNYGDSLGWLSEFTLTQHVPVGTPTEVKEQLSAAIEVAANSDSVQEWSEDTGNIVQYGDMEEAEDLWFGIVDEMEEQVEAAIDGGFDGFLALAEEEG</sequence>